<dbReference type="Proteomes" id="UP000226431">
    <property type="component" value="Unassembled WGS sequence"/>
</dbReference>
<protein>
    <submittedName>
        <fullName evidence="1">Uncharacterized protein</fullName>
    </submittedName>
</protein>
<name>A0A2C5Z0X4_9HYPO</name>
<keyword evidence="2" id="KW-1185">Reference proteome</keyword>
<reference evidence="1 2" key="1">
    <citation type="submission" date="2017-06" db="EMBL/GenBank/DDBJ databases">
        <title>Ant-infecting Ophiocordyceps genomes reveal a high diversity of potential behavioral manipulation genes and a possible major role for enterotoxins.</title>
        <authorList>
            <person name="De Bekker C."/>
            <person name="Evans H.C."/>
            <person name="Brachmann A."/>
            <person name="Hughes D.P."/>
        </authorList>
    </citation>
    <scope>NUCLEOTIDE SEQUENCE [LARGE SCALE GENOMIC DNA]</scope>
    <source>
        <strain evidence="1 2">Map16</strain>
    </source>
</reference>
<proteinExistence type="predicted"/>
<dbReference type="EMBL" id="NJES01000327">
    <property type="protein sequence ID" value="PHH73646.1"/>
    <property type="molecule type" value="Genomic_DNA"/>
</dbReference>
<accession>A0A2C5Z0X4</accession>
<dbReference type="AlphaFoldDB" id="A0A2C5Z0X4"/>
<comment type="caution">
    <text evidence="1">The sequence shown here is derived from an EMBL/GenBank/DDBJ whole genome shotgun (WGS) entry which is preliminary data.</text>
</comment>
<organism evidence="1 2">
    <name type="scientific">Ophiocordyceps camponoti-rufipedis</name>
    <dbReference type="NCBI Taxonomy" id="2004952"/>
    <lineage>
        <taxon>Eukaryota</taxon>
        <taxon>Fungi</taxon>
        <taxon>Dikarya</taxon>
        <taxon>Ascomycota</taxon>
        <taxon>Pezizomycotina</taxon>
        <taxon>Sordariomycetes</taxon>
        <taxon>Hypocreomycetidae</taxon>
        <taxon>Hypocreales</taxon>
        <taxon>Ophiocordycipitaceae</taxon>
        <taxon>Ophiocordyceps</taxon>
    </lineage>
</organism>
<evidence type="ECO:0000313" key="2">
    <source>
        <dbReference type="Proteomes" id="UP000226431"/>
    </source>
</evidence>
<sequence>MEAQYASAFEKKSQWEIAARADQRKPTTGGPRGLPEGIIVIRFPLQPDEAAEAAEAKTTSLTIRTYAALLYPRSRTHVGIRDSHHHKLAISSPSYPFHLP</sequence>
<gene>
    <name evidence="1" type="ORF">CDD80_3651</name>
</gene>
<evidence type="ECO:0000313" key="1">
    <source>
        <dbReference type="EMBL" id="PHH73646.1"/>
    </source>
</evidence>